<name>A0ABY9FNZ7_9PSED</name>
<organism evidence="1 2">
    <name type="scientific">Pseudomonas lurida</name>
    <dbReference type="NCBI Taxonomy" id="244566"/>
    <lineage>
        <taxon>Bacteria</taxon>
        <taxon>Pseudomonadati</taxon>
        <taxon>Pseudomonadota</taxon>
        <taxon>Gammaproteobacteria</taxon>
        <taxon>Pseudomonadales</taxon>
        <taxon>Pseudomonadaceae</taxon>
        <taxon>Pseudomonas</taxon>
    </lineage>
</organism>
<gene>
    <name evidence="1" type="ORF">PSH67_19585</name>
</gene>
<evidence type="ECO:0000313" key="2">
    <source>
        <dbReference type="Proteomes" id="UP001236748"/>
    </source>
</evidence>
<dbReference type="RefSeq" id="WP_141606857.1">
    <property type="nucleotide sequence ID" value="NZ_CP117450.1"/>
</dbReference>
<dbReference type="Proteomes" id="UP001236748">
    <property type="component" value="Chromosome"/>
</dbReference>
<accession>A0ABY9FNZ7</accession>
<evidence type="ECO:0000313" key="1">
    <source>
        <dbReference type="EMBL" id="WLH05035.1"/>
    </source>
</evidence>
<reference evidence="1 2" key="1">
    <citation type="submission" date="2023-02" db="EMBL/GenBank/DDBJ databases">
        <title>Evolution of Hrp T3SS in non-pathogenic Pseudomonas fluorescens.</title>
        <authorList>
            <person name="Liao K."/>
            <person name="Wei H."/>
            <person name="Gu Y."/>
        </authorList>
    </citation>
    <scope>NUCLEOTIDE SEQUENCE [LARGE SCALE GENOMIC DNA]</scope>
    <source>
        <strain evidence="1 2">FP2043</strain>
    </source>
</reference>
<keyword evidence="2" id="KW-1185">Reference proteome</keyword>
<evidence type="ECO:0008006" key="3">
    <source>
        <dbReference type="Google" id="ProtNLM"/>
    </source>
</evidence>
<protein>
    <recommendedName>
        <fullName evidence="3">HNH endonuclease</fullName>
    </recommendedName>
</protein>
<dbReference type="EMBL" id="CP117450">
    <property type="protein sequence ID" value="WLH05035.1"/>
    <property type="molecule type" value="Genomic_DNA"/>
</dbReference>
<sequence length="174" mass="19081">MTKLSDDEAASVRDFIAAVRKEAEELLEIAAEPNKAARVRLYARVATWIREHPGLHDENSCAICGHILIDGVNELTGLKIKDHINGAAKEGDYAGQTFAAWANHVIGQITTRLSVAIAAEVRRDLSESPASLLRQAMQVFVNQKMIPEEFSGTFRRMSPAAFDTLMKMICLSAG</sequence>
<proteinExistence type="predicted"/>